<feature type="chain" id="PRO_5041965526" evidence="3">
    <location>
        <begin position="38"/>
        <end position="345"/>
    </location>
</feature>
<accession>A0AAC9N002</accession>
<keyword evidence="3" id="KW-0732">Signal</keyword>
<dbReference type="PANTHER" id="PTHR31683">
    <property type="entry name" value="PECTATE LYASE 18-RELATED"/>
    <property type="match status" value="1"/>
</dbReference>
<evidence type="ECO:0000259" key="4">
    <source>
        <dbReference type="SMART" id="SM00656"/>
    </source>
</evidence>
<dbReference type="GO" id="GO:0005576">
    <property type="term" value="C:extracellular region"/>
    <property type="evidence" value="ECO:0007669"/>
    <property type="project" value="UniProtKB-SubCell"/>
</dbReference>
<dbReference type="GO" id="GO:0030570">
    <property type="term" value="F:pectate lyase activity"/>
    <property type="evidence" value="ECO:0007669"/>
    <property type="project" value="InterPro"/>
</dbReference>
<keyword evidence="2" id="KW-0964">Secreted</keyword>
<dbReference type="Pfam" id="PF00544">
    <property type="entry name" value="Pectate_lyase_4"/>
    <property type="match status" value="1"/>
</dbReference>
<comment type="similarity">
    <text evidence="2">Belongs to the polysaccharide lyase 1 family.</text>
</comment>
<reference evidence="6" key="1">
    <citation type="submission" date="2016-03" db="EMBL/GenBank/DDBJ databases">
        <title>Complete genome sequence of the type strain Actinoalloteichus hymeniacidonis DSM 45092.</title>
        <authorList>
            <person name="Schaffert L."/>
            <person name="Albersmeier A."/>
            <person name="Winkler A."/>
            <person name="Kalinowski J."/>
            <person name="Zotchev S."/>
            <person name="Ruckert C."/>
        </authorList>
    </citation>
    <scope>NUCLEOTIDE SEQUENCE [LARGE SCALE GENOMIC DNA]</scope>
    <source>
        <strain evidence="6">HPA177(T) (DSM 45092(T))</strain>
    </source>
</reference>
<dbReference type="KEGG" id="ahm:TL08_18855"/>
<evidence type="ECO:0000313" key="5">
    <source>
        <dbReference type="EMBL" id="AOS64562.1"/>
    </source>
</evidence>
<dbReference type="EMBL" id="CP014859">
    <property type="protein sequence ID" value="AOS64562.1"/>
    <property type="molecule type" value="Genomic_DNA"/>
</dbReference>
<dbReference type="SMART" id="SM00656">
    <property type="entry name" value="Amb_all"/>
    <property type="match status" value="1"/>
</dbReference>
<dbReference type="PANTHER" id="PTHR31683:SF18">
    <property type="entry name" value="PECTATE LYASE 21-RELATED"/>
    <property type="match status" value="1"/>
</dbReference>
<evidence type="ECO:0000313" key="6">
    <source>
        <dbReference type="Proteomes" id="UP000095210"/>
    </source>
</evidence>
<feature type="signal peptide" evidence="3">
    <location>
        <begin position="1"/>
        <end position="37"/>
    </location>
</feature>
<protein>
    <submittedName>
        <fullName evidence="5">Pectate lyase</fullName>
    </submittedName>
</protein>
<organism evidence="5 6">
    <name type="scientific">Actinoalloteichus hymeniacidonis</name>
    <dbReference type="NCBI Taxonomy" id="340345"/>
    <lineage>
        <taxon>Bacteria</taxon>
        <taxon>Bacillati</taxon>
        <taxon>Actinomycetota</taxon>
        <taxon>Actinomycetes</taxon>
        <taxon>Pseudonocardiales</taxon>
        <taxon>Pseudonocardiaceae</taxon>
        <taxon>Actinoalloteichus</taxon>
    </lineage>
</organism>
<dbReference type="InterPro" id="IPR045032">
    <property type="entry name" value="PEL"/>
</dbReference>
<feature type="domain" description="Pectate lyase" evidence="4">
    <location>
        <begin position="68"/>
        <end position="283"/>
    </location>
</feature>
<proteinExistence type="inferred from homology"/>
<dbReference type="AlphaFoldDB" id="A0AAC9N002"/>
<keyword evidence="6" id="KW-1185">Reference proteome</keyword>
<dbReference type="RefSeq" id="WP_084643747.1">
    <property type="nucleotide sequence ID" value="NZ_CP014859.1"/>
</dbReference>
<evidence type="ECO:0000256" key="1">
    <source>
        <dbReference type="ARBA" id="ARBA00023239"/>
    </source>
</evidence>
<gene>
    <name evidence="5" type="ORF">TL08_18855</name>
</gene>
<name>A0AAC9N002_9PSEU</name>
<dbReference type="SUPFAM" id="SSF51126">
    <property type="entry name" value="Pectin lyase-like"/>
    <property type="match status" value="1"/>
</dbReference>
<comment type="subcellular location">
    <subcellularLocation>
        <location evidence="2">Secreted</location>
    </subcellularLocation>
</comment>
<dbReference type="InterPro" id="IPR002022">
    <property type="entry name" value="Pec_lyase"/>
</dbReference>
<dbReference type="InterPro" id="IPR011050">
    <property type="entry name" value="Pectin_lyase_fold/virulence"/>
</dbReference>
<keyword evidence="1 2" id="KW-0456">Lyase</keyword>
<dbReference type="Proteomes" id="UP000095210">
    <property type="component" value="Chromosome"/>
</dbReference>
<dbReference type="Gene3D" id="2.160.20.10">
    <property type="entry name" value="Single-stranded right-handed beta-helix, Pectin lyase-like"/>
    <property type="match status" value="1"/>
</dbReference>
<keyword evidence="2" id="KW-0624">Polysaccharide degradation</keyword>
<evidence type="ECO:0000256" key="3">
    <source>
        <dbReference type="SAM" id="SignalP"/>
    </source>
</evidence>
<keyword evidence="2" id="KW-0119">Carbohydrate metabolism</keyword>
<dbReference type="GO" id="GO:0000272">
    <property type="term" value="P:polysaccharide catabolic process"/>
    <property type="evidence" value="ECO:0007669"/>
    <property type="project" value="UniProtKB-KW"/>
</dbReference>
<sequence>MTRFGILRNPGRRRRSVVLIALLATVGGVVSVAPATADAPPAGQVYSDVADGFAGTSGLGVERTTGGEGGETVTVTDYESLVRYATAPEPYVIRVGGEITVTPYGTEIRVASDKTIVGVGLVGHIVNGGFFLGDGVHNVIIRNLTIRDTLMEEDDPDDKDFDYDGIQLDNAHHVWIDHNTITRMNDGLIDSRKDTTYLTVSWNVLAENNKSFGIGWTDNVTSRITIHHNWIRDTNQRNPSADNIAYAHLYNNYLQNVRSTGNHSRGATKMVLENSYFDNVKDPYYLDAAAELRESGNIVVNSTGKRDSGGSAFNPSDFYSYTLDSAADIPALLGTEAGPQADIGQ</sequence>
<evidence type="ECO:0000256" key="2">
    <source>
        <dbReference type="RuleBase" id="RU361173"/>
    </source>
</evidence>
<dbReference type="InterPro" id="IPR012334">
    <property type="entry name" value="Pectin_lyas_fold"/>
</dbReference>